<dbReference type="PANTHER" id="PTHR13759">
    <property type="entry name" value="TWINFILIN"/>
    <property type="match status" value="1"/>
</dbReference>
<protein>
    <submittedName>
        <fullName evidence="10">Twinfilin-1</fullName>
    </submittedName>
</protein>
<evidence type="ECO:0000256" key="6">
    <source>
        <dbReference type="ARBA" id="ARBA00023212"/>
    </source>
</evidence>
<evidence type="ECO:0000256" key="8">
    <source>
        <dbReference type="SAM" id="MobiDB-lite"/>
    </source>
</evidence>
<dbReference type="GO" id="GO:0005884">
    <property type="term" value="C:actin filament"/>
    <property type="evidence" value="ECO:0007669"/>
    <property type="project" value="TreeGrafter"/>
</dbReference>
<organism evidence="10 11">
    <name type="scientific">Mycoemilia scoparia</name>
    <dbReference type="NCBI Taxonomy" id="417184"/>
    <lineage>
        <taxon>Eukaryota</taxon>
        <taxon>Fungi</taxon>
        <taxon>Fungi incertae sedis</taxon>
        <taxon>Zoopagomycota</taxon>
        <taxon>Kickxellomycotina</taxon>
        <taxon>Kickxellomycetes</taxon>
        <taxon>Kickxellales</taxon>
        <taxon>Kickxellaceae</taxon>
        <taxon>Mycoemilia</taxon>
    </lineage>
</organism>
<evidence type="ECO:0000259" key="9">
    <source>
        <dbReference type="PROSITE" id="PS51263"/>
    </source>
</evidence>
<dbReference type="PANTHER" id="PTHR13759:SF1">
    <property type="entry name" value="TWINFILIN"/>
    <property type="match status" value="1"/>
</dbReference>
<name>A0A9W8DV58_9FUNG</name>
<proteinExistence type="inferred from homology"/>
<comment type="similarity">
    <text evidence="2">Belongs to the actin-binding proteins ADF family. Twinfilin subfamily.</text>
</comment>
<dbReference type="GO" id="GO:0051016">
    <property type="term" value="P:barbed-end actin filament capping"/>
    <property type="evidence" value="ECO:0007669"/>
    <property type="project" value="TreeGrafter"/>
</dbReference>
<gene>
    <name evidence="10" type="primary">TWF1_1</name>
    <name evidence="10" type="ORF">H4219_002125</name>
</gene>
<keyword evidence="3" id="KW-0963">Cytoplasm</keyword>
<evidence type="ECO:0000256" key="3">
    <source>
        <dbReference type="ARBA" id="ARBA00022490"/>
    </source>
</evidence>
<dbReference type="GO" id="GO:0051015">
    <property type="term" value="F:actin filament binding"/>
    <property type="evidence" value="ECO:0007669"/>
    <property type="project" value="TreeGrafter"/>
</dbReference>
<dbReference type="SUPFAM" id="SSF55753">
    <property type="entry name" value="Actin depolymerizing proteins"/>
    <property type="match status" value="2"/>
</dbReference>
<dbReference type="OrthoDB" id="10006997at2759"/>
<keyword evidence="4" id="KW-0677">Repeat</keyword>
<feature type="region of interest" description="Disordered" evidence="8">
    <location>
        <begin position="542"/>
        <end position="587"/>
    </location>
</feature>
<dbReference type="GO" id="GO:0030042">
    <property type="term" value="P:actin filament depolymerization"/>
    <property type="evidence" value="ECO:0007669"/>
    <property type="project" value="TreeGrafter"/>
</dbReference>
<feature type="region of interest" description="Disordered" evidence="8">
    <location>
        <begin position="456"/>
        <end position="530"/>
    </location>
</feature>
<evidence type="ECO:0000256" key="7">
    <source>
        <dbReference type="ARBA" id="ARBA00038532"/>
    </source>
</evidence>
<dbReference type="PROSITE" id="PS51263">
    <property type="entry name" value="ADF_H"/>
    <property type="match status" value="2"/>
</dbReference>
<evidence type="ECO:0000256" key="5">
    <source>
        <dbReference type="ARBA" id="ARBA00023203"/>
    </source>
</evidence>
<keyword evidence="5" id="KW-0009">Actin-binding</keyword>
<dbReference type="Proteomes" id="UP001150538">
    <property type="component" value="Unassembled WGS sequence"/>
</dbReference>
<dbReference type="AlphaFoldDB" id="A0A9W8DV58"/>
<feature type="compositionally biased region" description="Low complexity" evidence="8">
    <location>
        <begin position="468"/>
        <end position="479"/>
    </location>
</feature>
<evidence type="ECO:0000256" key="2">
    <source>
        <dbReference type="ARBA" id="ARBA00009557"/>
    </source>
</evidence>
<evidence type="ECO:0000313" key="11">
    <source>
        <dbReference type="Proteomes" id="UP001150538"/>
    </source>
</evidence>
<comment type="caution">
    <text evidence="10">The sequence shown here is derived from an EMBL/GenBank/DDBJ whole genome shotgun (WGS) entry which is preliminary data.</text>
</comment>
<dbReference type="GO" id="GO:0003785">
    <property type="term" value="F:actin monomer binding"/>
    <property type="evidence" value="ECO:0007669"/>
    <property type="project" value="TreeGrafter"/>
</dbReference>
<dbReference type="InterPro" id="IPR028458">
    <property type="entry name" value="Twinfilin"/>
</dbReference>
<dbReference type="EMBL" id="JANBPU010000031">
    <property type="protein sequence ID" value="KAJ1919178.1"/>
    <property type="molecule type" value="Genomic_DNA"/>
</dbReference>
<feature type="region of interest" description="Disordered" evidence="8">
    <location>
        <begin position="605"/>
        <end position="685"/>
    </location>
</feature>
<comment type="subunit">
    <text evidence="7">Interacts with G-actin; ADP-actin form.</text>
</comment>
<evidence type="ECO:0000313" key="10">
    <source>
        <dbReference type="EMBL" id="KAJ1919178.1"/>
    </source>
</evidence>
<feature type="compositionally biased region" description="Polar residues" evidence="8">
    <location>
        <begin position="667"/>
        <end position="676"/>
    </location>
</feature>
<dbReference type="Pfam" id="PF00241">
    <property type="entry name" value="Cofilin_ADF"/>
    <property type="match status" value="2"/>
</dbReference>
<feature type="compositionally biased region" description="Polar residues" evidence="8">
    <location>
        <begin position="402"/>
        <end position="431"/>
    </location>
</feature>
<reference evidence="10" key="1">
    <citation type="submission" date="2022-07" db="EMBL/GenBank/DDBJ databases">
        <title>Phylogenomic reconstructions and comparative analyses of Kickxellomycotina fungi.</title>
        <authorList>
            <person name="Reynolds N.K."/>
            <person name="Stajich J.E."/>
            <person name="Barry K."/>
            <person name="Grigoriev I.V."/>
            <person name="Crous P."/>
            <person name="Smith M.E."/>
        </authorList>
    </citation>
    <scope>NUCLEOTIDE SEQUENCE</scope>
    <source>
        <strain evidence="10">NBRC 100468</strain>
    </source>
</reference>
<dbReference type="GO" id="GO:0005737">
    <property type="term" value="C:cytoplasm"/>
    <property type="evidence" value="ECO:0007669"/>
    <property type="project" value="TreeGrafter"/>
</dbReference>
<evidence type="ECO:0000256" key="4">
    <source>
        <dbReference type="ARBA" id="ARBA00022737"/>
    </source>
</evidence>
<feature type="domain" description="ADF-H" evidence="9">
    <location>
        <begin position="196"/>
        <end position="329"/>
    </location>
</feature>
<feature type="domain" description="ADF-H" evidence="9">
    <location>
        <begin position="1"/>
        <end position="101"/>
    </location>
</feature>
<feature type="region of interest" description="Disordered" evidence="8">
    <location>
        <begin position="384"/>
        <end position="431"/>
    </location>
</feature>
<accession>A0A9W8DV58</accession>
<dbReference type="Gene3D" id="3.40.20.10">
    <property type="entry name" value="Severin"/>
    <property type="match status" value="2"/>
</dbReference>
<comment type="subcellular location">
    <subcellularLocation>
        <location evidence="1">Cytoplasm</location>
        <location evidence="1">Cytoskeleton</location>
    </subcellularLocation>
</comment>
<keyword evidence="11" id="KW-1185">Reference proteome</keyword>
<feature type="compositionally biased region" description="Low complexity" evidence="8">
    <location>
        <begin position="494"/>
        <end position="505"/>
    </location>
</feature>
<sequence length="685" mass="74475">MLIESLIKTAEITGPKDGNFNQILALLTSEEPAFYLLRKDSEKWYLITWMPEGKVPIKDRMIYASSQSALKDALGYTLIADTFQFSRESEITGKEESQSSNRSYQATVGLRATSRGVFKSEIDPRLAMSNRELNRLELWQQEDEARDEQMNQIRSHMKKFGVTSITETSGSDLGNHHANSSNHKVTVAAQSGGFHSVSLPFSEDAKDALRQFSSPGSDTVGVELIVKSTELVDGGQLIRQQGPNALQIPGVSSEPRFYILRIPSGIRSGTKVFVYYCPESAAPKLRMVYSTSAQGVMSNSQSLGCEFDYKVNIYDAKDMTFNTIDKLVADGSAQRLTVAKSVEQVVGYRPSKPARSVPTRFVYTTAKPLDGFTNEEDFRRVFNKLSPAGTPSGGNTPRGLSPATSFKKQEVSPGNSAKVSSAIGQVSSNHTVTSSVYNATTTTTYTTYTTTTTRLTSSMATNPKPGVTTTSSPIIEEISPSPPPKPEAAKHLKPTISSKSPSDSPKINDHKPLFGSTPIKTPPPKPVRLSVERDTTNEAPVTITEVSITKSPKAEPAVPTATKPVPLSKKTAEPAEGVLLTGSKPPSALSYLKSELTYAVDKAPYTAASGDPWSKKNHPAHEESKPEPKPALEAYKSSIPTKPLSKPSPMISPEPSPKPSVEKPTRDNNSNSNVQWRSERVRLAK</sequence>
<evidence type="ECO:0000256" key="1">
    <source>
        <dbReference type="ARBA" id="ARBA00004245"/>
    </source>
</evidence>
<dbReference type="InterPro" id="IPR029006">
    <property type="entry name" value="ADF-H/Gelsolin-like_dom_sf"/>
</dbReference>
<dbReference type="InterPro" id="IPR002108">
    <property type="entry name" value="ADF-H"/>
</dbReference>
<feature type="compositionally biased region" description="Basic and acidic residues" evidence="8">
    <location>
        <begin position="619"/>
        <end position="630"/>
    </location>
</feature>
<keyword evidence="6" id="KW-0206">Cytoskeleton</keyword>